<evidence type="ECO:0000256" key="1">
    <source>
        <dbReference type="SAM" id="MobiDB-lite"/>
    </source>
</evidence>
<comment type="caution">
    <text evidence="2">The sequence shown here is derived from an EMBL/GenBank/DDBJ whole genome shotgun (WGS) entry which is preliminary data.</text>
</comment>
<name>A0ABP3FUA8_9BACI</name>
<accession>A0ABP3FUA8</accession>
<dbReference type="Proteomes" id="UP001500782">
    <property type="component" value="Unassembled WGS sequence"/>
</dbReference>
<dbReference type="RefSeq" id="WP_343797688.1">
    <property type="nucleotide sequence ID" value="NZ_BAAADJ010000014.1"/>
</dbReference>
<keyword evidence="3" id="KW-1185">Reference proteome</keyword>
<organism evidence="2 3">
    <name type="scientific">Bacillus carboniphilus</name>
    <dbReference type="NCBI Taxonomy" id="86663"/>
    <lineage>
        <taxon>Bacteria</taxon>
        <taxon>Bacillati</taxon>
        <taxon>Bacillota</taxon>
        <taxon>Bacilli</taxon>
        <taxon>Bacillales</taxon>
        <taxon>Bacillaceae</taxon>
        <taxon>Bacillus</taxon>
    </lineage>
</organism>
<dbReference type="EMBL" id="BAAADJ010000014">
    <property type="protein sequence ID" value="GAA0324860.1"/>
    <property type="molecule type" value="Genomic_DNA"/>
</dbReference>
<protein>
    <submittedName>
        <fullName evidence="2">YkyB family protein</fullName>
    </submittedName>
</protein>
<proteinExistence type="predicted"/>
<reference evidence="3" key="1">
    <citation type="journal article" date="2019" name="Int. J. Syst. Evol. Microbiol.">
        <title>The Global Catalogue of Microorganisms (GCM) 10K type strain sequencing project: providing services to taxonomists for standard genome sequencing and annotation.</title>
        <authorList>
            <consortium name="The Broad Institute Genomics Platform"/>
            <consortium name="The Broad Institute Genome Sequencing Center for Infectious Disease"/>
            <person name="Wu L."/>
            <person name="Ma J."/>
        </authorList>
    </citation>
    <scope>NUCLEOTIDE SEQUENCE [LARGE SCALE GENOMIC DNA]</scope>
    <source>
        <strain evidence="3">JCM 9731</strain>
    </source>
</reference>
<dbReference type="Pfam" id="PF14177">
    <property type="entry name" value="YkyB"/>
    <property type="match status" value="1"/>
</dbReference>
<evidence type="ECO:0000313" key="3">
    <source>
        <dbReference type="Proteomes" id="UP001500782"/>
    </source>
</evidence>
<gene>
    <name evidence="2" type="ORF">GCM10008967_14340</name>
</gene>
<evidence type="ECO:0000313" key="2">
    <source>
        <dbReference type="EMBL" id="GAA0324860.1"/>
    </source>
</evidence>
<dbReference type="InterPro" id="IPR025552">
    <property type="entry name" value="YkyB"/>
</dbReference>
<feature type="region of interest" description="Disordered" evidence="1">
    <location>
        <begin position="150"/>
        <end position="173"/>
    </location>
</feature>
<sequence>MHRSTKTNPDSLTPQTLAKAIFTVNRHAKTATNNKYLYKLKHEAIVKLLKEGKAEKKGLHFSNNPKFSQQQSDVLVQCNGFTFHIPPTKEDFQNLPHLGELNSSIRNPRVQMSLNTAKRLLQSYTGLREDEKRNTQTNARTGSYQKPIFKRLGESYGPITRKSHSRFSKSERT</sequence>